<feature type="transmembrane region" description="Helical" evidence="5">
    <location>
        <begin position="109"/>
        <end position="127"/>
    </location>
</feature>
<evidence type="ECO:0000256" key="2">
    <source>
        <dbReference type="ARBA" id="ARBA00022692"/>
    </source>
</evidence>
<comment type="subcellular location">
    <subcellularLocation>
        <location evidence="1">Endomembrane system</location>
        <topology evidence="1">Multi-pass membrane protein</topology>
    </subcellularLocation>
</comment>
<accession>W4KBU1</accession>
<feature type="transmembrane region" description="Helical" evidence="5">
    <location>
        <begin position="139"/>
        <end position="155"/>
    </location>
</feature>
<feature type="domain" description="DUF202" evidence="6">
    <location>
        <begin position="100"/>
        <end position="162"/>
    </location>
</feature>
<sequence length="215" mass="24330">MSNTLRPSTSTSGSEDPSLIRRSWHAMSDLLFPFSPSALAQLPKNLPRPIRYTRADAIPDAERDEDGQMPTVRDYHSINSVPPQVRIPKKIPTPVRVEGKVWFANERTWISYLNMSMLIGALAVALFNASKDDVARNFAYTYAAISIGIMVYGYAVYQHRITMIRRRDPGHFDQILGPIIISAFLFFAVLANFVIRVRELQRKNISIPGLSFFSL</sequence>
<dbReference type="GO" id="GO:0000329">
    <property type="term" value="C:fungal-type vacuole membrane"/>
    <property type="evidence" value="ECO:0007669"/>
    <property type="project" value="TreeGrafter"/>
</dbReference>
<evidence type="ECO:0000259" key="6">
    <source>
        <dbReference type="Pfam" id="PF02656"/>
    </source>
</evidence>
<keyword evidence="4 5" id="KW-0472">Membrane</keyword>
<dbReference type="Pfam" id="PF02656">
    <property type="entry name" value="DUF202"/>
    <property type="match status" value="1"/>
</dbReference>
<dbReference type="HOGENOM" id="CLU_079971_1_1_1"/>
<keyword evidence="3 5" id="KW-1133">Transmembrane helix</keyword>
<evidence type="ECO:0000313" key="8">
    <source>
        <dbReference type="Proteomes" id="UP000030671"/>
    </source>
</evidence>
<keyword evidence="2 5" id="KW-0812">Transmembrane</keyword>
<reference evidence="7 8" key="1">
    <citation type="journal article" date="2012" name="New Phytol.">
        <title>Insight into trade-off between wood decay and parasitism from the genome of a fungal forest pathogen.</title>
        <authorList>
            <person name="Olson A."/>
            <person name="Aerts A."/>
            <person name="Asiegbu F."/>
            <person name="Belbahri L."/>
            <person name="Bouzid O."/>
            <person name="Broberg A."/>
            <person name="Canback B."/>
            <person name="Coutinho P.M."/>
            <person name="Cullen D."/>
            <person name="Dalman K."/>
            <person name="Deflorio G."/>
            <person name="van Diepen L.T."/>
            <person name="Dunand C."/>
            <person name="Duplessis S."/>
            <person name="Durling M."/>
            <person name="Gonthier P."/>
            <person name="Grimwood J."/>
            <person name="Fossdal C.G."/>
            <person name="Hansson D."/>
            <person name="Henrissat B."/>
            <person name="Hietala A."/>
            <person name="Himmelstrand K."/>
            <person name="Hoffmeister D."/>
            <person name="Hogberg N."/>
            <person name="James T.Y."/>
            <person name="Karlsson M."/>
            <person name="Kohler A."/>
            <person name="Kues U."/>
            <person name="Lee Y.H."/>
            <person name="Lin Y.C."/>
            <person name="Lind M."/>
            <person name="Lindquist E."/>
            <person name="Lombard V."/>
            <person name="Lucas S."/>
            <person name="Lunden K."/>
            <person name="Morin E."/>
            <person name="Murat C."/>
            <person name="Park J."/>
            <person name="Raffaello T."/>
            <person name="Rouze P."/>
            <person name="Salamov A."/>
            <person name="Schmutz J."/>
            <person name="Solheim H."/>
            <person name="Stahlberg J."/>
            <person name="Velez H."/>
            <person name="de Vries R.P."/>
            <person name="Wiebenga A."/>
            <person name="Woodward S."/>
            <person name="Yakovlev I."/>
            <person name="Garbelotto M."/>
            <person name="Martin F."/>
            <person name="Grigoriev I.V."/>
            <person name="Stenlid J."/>
        </authorList>
    </citation>
    <scope>NUCLEOTIDE SEQUENCE [LARGE SCALE GENOMIC DNA]</scope>
    <source>
        <strain evidence="7 8">TC 32-1</strain>
    </source>
</reference>
<evidence type="ECO:0000313" key="7">
    <source>
        <dbReference type="EMBL" id="ETW83322.1"/>
    </source>
</evidence>
<keyword evidence="8" id="KW-1185">Reference proteome</keyword>
<dbReference type="GO" id="GO:0012505">
    <property type="term" value="C:endomembrane system"/>
    <property type="evidence" value="ECO:0007669"/>
    <property type="project" value="UniProtKB-SubCell"/>
</dbReference>
<organism evidence="7 8">
    <name type="scientific">Heterobasidion irregulare (strain TC 32-1)</name>
    <dbReference type="NCBI Taxonomy" id="747525"/>
    <lineage>
        <taxon>Eukaryota</taxon>
        <taxon>Fungi</taxon>
        <taxon>Dikarya</taxon>
        <taxon>Basidiomycota</taxon>
        <taxon>Agaricomycotina</taxon>
        <taxon>Agaricomycetes</taxon>
        <taxon>Russulales</taxon>
        <taxon>Bondarzewiaceae</taxon>
        <taxon>Heterobasidion</taxon>
        <taxon>Heterobasidion annosum species complex</taxon>
    </lineage>
</organism>
<dbReference type="AlphaFoldDB" id="W4KBU1"/>
<dbReference type="PANTHER" id="PTHR46140">
    <property type="entry name" value="VACUOLAR TRANSPORTER CHAPERONE 1-RELATED"/>
    <property type="match status" value="1"/>
</dbReference>
<dbReference type="GeneID" id="20666197"/>
<dbReference type="InParanoid" id="W4KBU1"/>
<dbReference type="eggNOG" id="KOG4580">
    <property type="taxonomic scope" value="Eukaryota"/>
</dbReference>
<dbReference type="EMBL" id="KI925457">
    <property type="protein sequence ID" value="ETW83322.1"/>
    <property type="molecule type" value="Genomic_DNA"/>
</dbReference>
<dbReference type="InterPro" id="IPR051572">
    <property type="entry name" value="VTC_Complex_Subunit"/>
</dbReference>
<feature type="transmembrane region" description="Helical" evidence="5">
    <location>
        <begin position="175"/>
        <end position="195"/>
    </location>
</feature>
<name>W4KBU1_HETIT</name>
<dbReference type="KEGG" id="hir:HETIRDRAFT_106871"/>
<evidence type="ECO:0000256" key="3">
    <source>
        <dbReference type="ARBA" id="ARBA00022989"/>
    </source>
</evidence>
<protein>
    <recommendedName>
        <fullName evidence="6">DUF202 domain-containing protein</fullName>
    </recommendedName>
</protein>
<evidence type="ECO:0000256" key="5">
    <source>
        <dbReference type="SAM" id="Phobius"/>
    </source>
</evidence>
<dbReference type="Proteomes" id="UP000030671">
    <property type="component" value="Unassembled WGS sequence"/>
</dbReference>
<evidence type="ECO:0000256" key="1">
    <source>
        <dbReference type="ARBA" id="ARBA00004127"/>
    </source>
</evidence>
<gene>
    <name evidence="7" type="ORF">HETIRDRAFT_106871</name>
</gene>
<proteinExistence type="predicted"/>
<dbReference type="InterPro" id="IPR003807">
    <property type="entry name" value="DUF202"/>
</dbReference>
<dbReference type="RefSeq" id="XP_009545589.1">
    <property type="nucleotide sequence ID" value="XM_009547294.1"/>
</dbReference>
<evidence type="ECO:0000256" key="4">
    <source>
        <dbReference type="ARBA" id="ARBA00023136"/>
    </source>
</evidence>
<dbReference type="PANTHER" id="PTHR46140:SF2">
    <property type="entry name" value="VACUOLAR TRANSPORTER CHAPERONE 3 COMPLEX SUBUNIT 3-RELATED"/>
    <property type="match status" value="1"/>
</dbReference>
<dbReference type="OrthoDB" id="2243669at2759"/>
<dbReference type="GO" id="GO:0033254">
    <property type="term" value="C:vacuolar transporter chaperone complex"/>
    <property type="evidence" value="ECO:0007669"/>
    <property type="project" value="TreeGrafter"/>
</dbReference>